<comment type="subcellular location">
    <subcellularLocation>
        <location evidence="1">Cell inner membrane</location>
    </subcellularLocation>
</comment>
<evidence type="ECO:0000256" key="2">
    <source>
        <dbReference type="ARBA" id="ARBA00007208"/>
    </source>
</evidence>
<dbReference type="InterPro" id="IPR022792">
    <property type="entry name" value="T2SS_protein-GspN"/>
</dbReference>
<dbReference type="EMBL" id="MCSI01000163">
    <property type="protein sequence ID" value="PME56969.1"/>
    <property type="molecule type" value="Genomic_DNA"/>
</dbReference>
<keyword evidence="8" id="KW-0653">Protein transport</keyword>
<keyword evidence="5" id="KW-1003">Cell membrane</keyword>
<evidence type="ECO:0000256" key="5">
    <source>
        <dbReference type="ARBA" id="ARBA00022475"/>
    </source>
</evidence>
<dbReference type="RefSeq" id="WP_102269806.1">
    <property type="nucleotide sequence ID" value="NZ_MCSH01000193.1"/>
</dbReference>
<comment type="caution">
    <text evidence="11">The sequence shown here is derived from an EMBL/GenBank/DDBJ whole genome shotgun (WGS) entry which is preliminary data.</text>
</comment>
<keyword evidence="4" id="KW-0813">Transport</keyword>
<evidence type="ECO:0000256" key="6">
    <source>
        <dbReference type="ARBA" id="ARBA00022519"/>
    </source>
</evidence>
<name>A0A2N7BK16_9VIBR</name>
<reference evidence="12" key="1">
    <citation type="submission" date="2016-07" db="EMBL/GenBank/DDBJ databases">
        <title>Nontailed viruses are major unrecognized killers of bacteria in the ocean.</title>
        <authorList>
            <person name="Kauffman K."/>
            <person name="Hussain F."/>
            <person name="Yang J."/>
            <person name="Arevalo P."/>
            <person name="Brown J."/>
            <person name="Cutler M."/>
            <person name="Kelly L."/>
            <person name="Polz M.F."/>
        </authorList>
    </citation>
    <scope>NUCLEOTIDE SEQUENCE [LARGE SCALE GENOMIC DNA]</scope>
    <source>
        <strain evidence="12">10N.286.55.C1</strain>
    </source>
</reference>
<protein>
    <recommendedName>
        <fullName evidence="3">Type II secretion system protein N</fullName>
    </recommendedName>
    <alternativeName>
        <fullName evidence="10">General secretion pathway protein N</fullName>
    </alternativeName>
</protein>
<gene>
    <name evidence="11" type="ORF">BCV30_17520</name>
</gene>
<evidence type="ECO:0000256" key="3">
    <source>
        <dbReference type="ARBA" id="ARBA00021563"/>
    </source>
</evidence>
<evidence type="ECO:0000256" key="4">
    <source>
        <dbReference type="ARBA" id="ARBA00022448"/>
    </source>
</evidence>
<organism evidence="11 12">
    <name type="scientific">Vibrio lentus</name>
    <dbReference type="NCBI Taxonomy" id="136468"/>
    <lineage>
        <taxon>Bacteria</taxon>
        <taxon>Pseudomonadati</taxon>
        <taxon>Pseudomonadota</taxon>
        <taxon>Gammaproteobacteria</taxon>
        <taxon>Vibrionales</taxon>
        <taxon>Vibrionaceae</taxon>
        <taxon>Vibrio</taxon>
    </lineage>
</organism>
<dbReference type="GO" id="GO:0015628">
    <property type="term" value="P:protein secretion by the type II secretion system"/>
    <property type="evidence" value="ECO:0007669"/>
    <property type="project" value="InterPro"/>
</dbReference>
<proteinExistence type="inferred from homology"/>
<keyword evidence="6" id="KW-0997">Cell inner membrane</keyword>
<dbReference type="GO" id="GO:0015627">
    <property type="term" value="C:type II protein secretion system complex"/>
    <property type="evidence" value="ECO:0007669"/>
    <property type="project" value="InterPro"/>
</dbReference>
<dbReference type="Pfam" id="PF01203">
    <property type="entry name" value="T2SSN"/>
    <property type="match status" value="1"/>
</dbReference>
<dbReference type="GO" id="GO:0005886">
    <property type="term" value="C:plasma membrane"/>
    <property type="evidence" value="ECO:0007669"/>
    <property type="project" value="UniProtKB-SubCell"/>
</dbReference>
<evidence type="ECO:0000256" key="7">
    <source>
        <dbReference type="ARBA" id="ARBA00022692"/>
    </source>
</evidence>
<dbReference type="Proteomes" id="UP000235778">
    <property type="component" value="Unassembled WGS sequence"/>
</dbReference>
<evidence type="ECO:0000313" key="12">
    <source>
        <dbReference type="Proteomes" id="UP000235778"/>
    </source>
</evidence>
<evidence type="ECO:0000256" key="9">
    <source>
        <dbReference type="ARBA" id="ARBA00023136"/>
    </source>
</evidence>
<evidence type="ECO:0000313" key="11">
    <source>
        <dbReference type="EMBL" id="PME56969.1"/>
    </source>
</evidence>
<evidence type="ECO:0000256" key="10">
    <source>
        <dbReference type="ARBA" id="ARBA00030772"/>
    </source>
</evidence>
<comment type="similarity">
    <text evidence="2">Belongs to the GSP N family.</text>
</comment>
<keyword evidence="9" id="KW-0472">Membrane</keyword>
<evidence type="ECO:0000256" key="1">
    <source>
        <dbReference type="ARBA" id="ARBA00004533"/>
    </source>
</evidence>
<sequence>MKRGLSFKYGLLFSVIFIVFFSVSLLLHLPAAFALKHAPAVRGLSIEGVEGTIWQGRANNIAWQRVNYGSVQWDFQFSKLFQAKAELAVRFGRNSDMNLSGKGRVGYSMSGAYAENLVASMPARNVMKYAPAIPVPVSIAGQVELTIKHAVHVQPWCQSGEGTLAWSGAAVDSPVGSLDLGPVIADITCEDNTIAAKGIQKSEQVDSEFSASVTPNQSYTSAAWFKPGAEFPSAMQSQLKWLGNPDSQGKYQFTYQGRF</sequence>
<accession>A0A2N7BK16</accession>
<dbReference type="AlphaFoldDB" id="A0A2N7BK16"/>
<keyword evidence="7" id="KW-0812">Transmembrane</keyword>
<evidence type="ECO:0000256" key="8">
    <source>
        <dbReference type="ARBA" id="ARBA00022927"/>
    </source>
</evidence>